<organism evidence="19 20">
    <name type="scientific">Lingula anatina</name>
    <name type="common">Brachiopod</name>
    <name type="synonym">Lingula unguis</name>
    <dbReference type="NCBI Taxonomy" id="7574"/>
    <lineage>
        <taxon>Eukaryota</taxon>
        <taxon>Metazoa</taxon>
        <taxon>Spiralia</taxon>
        <taxon>Lophotrochozoa</taxon>
        <taxon>Brachiopoda</taxon>
        <taxon>Linguliformea</taxon>
        <taxon>Lingulata</taxon>
        <taxon>Lingulida</taxon>
        <taxon>Linguloidea</taxon>
        <taxon>Lingulidae</taxon>
        <taxon>Lingula</taxon>
    </lineage>
</organism>
<feature type="compositionally biased region" description="Low complexity" evidence="18">
    <location>
        <begin position="227"/>
        <end position="239"/>
    </location>
</feature>
<feature type="compositionally biased region" description="Polar residues" evidence="18">
    <location>
        <begin position="329"/>
        <end position="340"/>
    </location>
</feature>
<dbReference type="GO" id="GO:0003714">
    <property type="term" value="F:transcription corepressor activity"/>
    <property type="evidence" value="ECO:0007669"/>
    <property type="project" value="TreeGrafter"/>
</dbReference>
<feature type="region of interest" description="Disordered" evidence="18">
    <location>
        <begin position="139"/>
        <end position="171"/>
    </location>
</feature>
<keyword evidence="5" id="KW-0963">Cytoplasm</keyword>
<dbReference type="GO" id="GO:0030425">
    <property type="term" value="C:dendrite"/>
    <property type="evidence" value="ECO:0007669"/>
    <property type="project" value="UniProtKB-SubCell"/>
</dbReference>
<feature type="compositionally biased region" description="Polar residues" evidence="18">
    <location>
        <begin position="273"/>
        <end position="283"/>
    </location>
</feature>
<evidence type="ECO:0000256" key="7">
    <source>
        <dbReference type="ARBA" id="ARBA00022553"/>
    </source>
</evidence>
<evidence type="ECO:0000256" key="18">
    <source>
        <dbReference type="SAM" id="MobiDB-lite"/>
    </source>
</evidence>
<dbReference type="Proteomes" id="UP000085678">
    <property type="component" value="Unplaced"/>
</dbReference>
<dbReference type="STRING" id="7574.A0A2R2MS07"/>
<comment type="similarity">
    <text evidence="13">Belongs to the RNA polymerase II subunit 5-mediating protein family.</text>
</comment>
<evidence type="ECO:0000256" key="1">
    <source>
        <dbReference type="ARBA" id="ARBA00004123"/>
    </source>
</evidence>
<comment type="subunit">
    <text evidence="15">Homodimer. Component of the PAQosome complex which is responsible for the biogenesis of several protein complexes and which consists of R2TP complex members RUVBL1, RUVBL2, RPAP3 and PIH1D1, URI complex members PFDN2, PFDN6, PDRG1, UXT and URI1 as well as ASDURF, POLR2E and DNAAF10/WDR92. Interacts with POLR2E/RPB5, RUVBL2 and RUVBL1. Interacts with PFDN2, PFDN4 and STAP1; the interactions are phosphorylation-dependent and occur in a growth-dependent manner in the mitochondrion. Interacts with UXT. Interacts with PPP1CC; the interaction is phosphorylation-dependent and occurs in a growth factor-dependent manner. Interacts (via the middle C-terminal region) with GTF2F1 and GTF2F2. Interacts with DMAP1. Interacts with TSC1 and TSC2. Interacts with PRPF8 and EFTUD2 in a ZNHIT2-dependent manner.</text>
</comment>
<proteinExistence type="inferred from homology"/>
<feature type="compositionally biased region" description="Basic and acidic residues" evidence="18">
    <location>
        <begin position="190"/>
        <end position="224"/>
    </location>
</feature>
<comment type="subcellular location">
    <subcellularLocation>
        <location evidence="3">Cell projection</location>
        <location evidence="3">Dendrite</location>
    </subcellularLocation>
    <subcellularLocation>
        <location evidence="4">Cytoplasm</location>
    </subcellularLocation>
    <subcellularLocation>
        <location evidence="2">Mitochondrion</location>
    </subcellularLocation>
    <subcellularLocation>
        <location evidence="1">Nucleus</location>
    </subcellularLocation>
</comment>
<feature type="compositionally biased region" description="Basic and acidic residues" evidence="18">
    <location>
        <begin position="160"/>
        <end position="171"/>
    </location>
</feature>
<dbReference type="GO" id="GO:0019212">
    <property type="term" value="F:phosphatase inhibitor activity"/>
    <property type="evidence" value="ECO:0007669"/>
    <property type="project" value="TreeGrafter"/>
</dbReference>
<evidence type="ECO:0000256" key="13">
    <source>
        <dbReference type="ARBA" id="ARBA00038295"/>
    </source>
</evidence>
<evidence type="ECO:0000313" key="20">
    <source>
        <dbReference type="RefSeq" id="XP_023933045.1"/>
    </source>
</evidence>
<evidence type="ECO:0000256" key="15">
    <source>
        <dbReference type="ARBA" id="ARBA00064379"/>
    </source>
</evidence>
<gene>
    <name evidence="20" type="primary">LOC106177983</name>
</gene>
<dbReference type="PANTHER" id="PTHR15111:SF0">
    <property type="entry name" value="UNCONVENTIONAL PREFOLDIN RPB5 INTERACTOR 1"/>
    <property type="match status" value="1"/>
</dbReference>
<sequence length="412" mass="47023">MEPAHVARLEAELEKAVQKIQEKVKQWNKYRDDYVALKERLTTLPDKVTHDIMVPFTSVAFMPGQLVHTNEILVLLGDNWFAERSAKEASEIVDRRIAAVDKSLGDFSEELKLLESRRHFTRDVAQESLDHREIREVYDEEEEKKWKEEHRKNVRRYHQQKREAAAKQEDQVNEDLWRRLDELEMQEARNNEMYRLSDDEDGDGKPPESRTKSRLIKWEDEEKLQLAGSTSEGSSSAADTNEETESDDEASEAQSNSPRKTIFFKHTEKVDTVHSTTSNSSQEENGDAQKPKSKINSPRDIYLQFAASSSPLDQPKSILKASNPGHPTDYTSQGRSQTICSPGPVSDVTCQDVETQNPALKPANTPQAFTGSVIERSSLSTSNTTEVQDPTPLQPQKRVSKFKAQRLQQEKR</sequence>
<evidence type="ECO:0000256" key="4">
    <source>
        <dbReference type="ARBA" id="ARBA00004496"/>
    </source>
</evidence>
<dbReference type="CDD" id="cd23159">
    <property type="entry name" value="Prefoldin_URI1"/>
    <property type="match status" value="1"/>
</dbReference>
<evidence type="ECO:0000256" key="16">
    <source>
        <dbReference type="ARBA" id="ARBA00078910"/>
    </source>
</evidence>
<dbReference type="FunFam" id="1.10.287.370:FF:000008">
    <property type="entry name" value="unconventional prefoldin RPB5 interactor 1"/>
    <property type="match status" value="1"/>
</dbReference>
<dbReference type="InterPro" id="IPR004127">
    <property type="entry name" value="Prefoldin_subunit_alpha"/>
</dbReference>
<keyword evidence="9" id="KW-0496">Mitochondrion</keyword>
<feature type="compositionally biased region" description="Acidic residues" evidence="18">
    <location>
        <begin position="240"/>
        <end position="251"/>
    </location>
</feature>
<comment type="function">
    <text evidence="14">Plays a central role in maintaining S6K1 signaling and BAD phosphorylation under normal growth conditions thereby protecting cells from potential deleterious effects of sustained S6K1 signaling. The URI1-PPP1CC complex acts as a central component of a negative feedback mechanism that counteracts excessive S6K1 survival signaling to BAD in response to growth factors. Mediates inhibition of PPP1CC phosphatase activity in mitochondria. Coordinates the regulation of nutrient-sensitive gene expression availability in a mTOR-dependent manner. Seems to be a scaffolding protein able to assemble a prefoldin-like complex that contains PFDs and proteins with roles in transcription and ubiquitination.</text>
</comment>
<evidence type="ECO:0000256" key="3">
    <source>
        <dbReference type="ARBA" id="ARBA00004279"/>
    </source>
</evidence>
<evidence type="ECO:0000256" key="5">
    <source>
        <dbReference type="ARBA" id="ARBA00022490"/>
    </source>
</evidence>
<dbReference type="Gene3D" id="1.10.287.370">
    <property type="match status" value="1"/>
</dbReference>
<dbReference type="KEGG" id="lak:106177983"/>
<keyword evidence="7" id="KW-0597">Phosphoprotein</keyword>
<feature type="compositionally biased region" description="Polar residues" evidence="18">
    <location>
        <begin position="357"/>
        <end position="388"/>
    </location>
</feature>
<dbReference type="GO" id="GO:0005634">
    <property type="term" value="C:nucleus"/>
    <property type="evidence" value="ECO:0007669"/>
    <property type="project" value="UniProtKB-SubCell"/>
</dbReference>
<keyword evidence="12" id="KW-0966">Cell projection</keyword>
<evidence type="ECO:0000256" key="17">
    <source>
        <dbReference type="ARBA" id="ARBA00082683"/>
    </source>
</evidence>
<dbReference type="GO" id="GO:0005739">
    <property type="term" value="C:mitochondrion"/>
    <property type="evidence" value="ECO:0007669"/>
    <property type="project" value="UniProtKB-SubCell"/>
</dbReference>
<keyword evidence="6" id="KW-0678">Repressor</keyword>
<dbReference type="InParanoid" id="A0A2R2MS07"/>
<evidence type="ECO:0000256" key="10">
    <source>
        <dbReference type="ARBA" id="ARBA00023163"/>
    </source>
</evidence>
<dbReference type="InterPro" id="IPR009053">
    <property type="entry name" value="Prefoldin"/>
</dbReference>
<accession>A0A2R2MS07</accession>
<dbReference type="Pfam" id="PF02996">
    <property type="entry name" value="Prefoldin"/>
    <property type="match status" value="1"/>
</dbReference>
<feature type="region of interest" description="Disordered" evidence="18">
    <location>
        <begin position="357"/>
        <end position="412"/>
    </location>
</feature>
<evidence type="ECO:0000256" key="8">
    <source>
        <dbReference type="ARBA" id="ARBA00023015"/>
    </source>
</evidence>
<feature type="region of interest" description="Disordered" evidence="18">
    <location>
        <begin position="190"/>
        <end position="345"/>
    </location>
</feature>
<dbReference type="GO" id="GO:0003682">
    <property type="term" value="F:chromatin binding"/>
    <property type="evidence" value="ECO:0007669"/>
    <property type="project" value="TreeGrafter"/>
</dbReference>
<keyword evidence="11" id="KW-0539">Nucleus</keyword>
<name>A0A2R2MS07_LINAN</name>
<evidence type="ECO:0000256" key="9">
    <source>
        <dbReference type="ARBA" id="ARBA00023128"/>
    </source>
</evidence>
<protein>
    <recommendedName>
        <fullName evidence="17">Protein phosphatase 1 regulatory subunit 19</fullName>
    </recommendedName>
    <alternativeName>
        <fullName evidence="16">RNA polymerase II subunit 5-mediating protein</fullName>
    </alternativeName>
</protein>
<dbReference type="SUPFAM" id="SSF46579">
    <property type="entry name" value="Prefoldin"/>
    <property type="match status" value="1"/>
</dbReference>
<keyword evidence="10" id="KW-0804">Transcription</keyword>
<evidence type="ECO:0000256" key="14">
    <source>
        <dbReference type="ARBA" id="ARBA00053952"/>
    </source>
</evidence>
<evidence type="ECO:0000256" key="2">
    <source>
        <dbReference type="ARBA" id="ARBA00004173"/>
    </source>
</evidence>
<feature type="compositionally biased region" description="Basic and acidic residues" evidence="18">
    <location>
        <begin position="139"/>
        <end position="151"/>
    </location>
</feature>
<dbReference type="PANTHER" id="PTHR15111">
    <property type="entry name" value="RNA POLYMERASE II SUBUNIT 5-MEDIATING PROTEIN NNX3"/>
    <property type="match status" value="1"/>
</dbReference>
<keyword evidence="19" id="KW-1185">Reference proteome</keyword>
<evidence type="ECO:0000256" key="12">
    <source>
        <dbReference type="ARBA" id="ARBA00023273"/>
    </source>
</evidence>
<dbReference type="GeneID" id="106177983"/>
<keyword evidence="8" id="KW-0805">Transcription regulation</keyword>
<evidence type="ECO:0000313" key="19">
    <source>
        <dbReference type="Proteomes" id="UP000085678"/>
    </source>
</evidence>
<dbReference type="OrthoDB" id="21413at2759"/>
<dbReference type="GO" id="GO:0000122">
    <property type="term" value="P:negative regulation of transcription by RNA polymerase II"/>
    <property type="evidence" value="ECO:0007669"/>
    <property type="project" value="TreeGrafter"/>
</dbReference>
<reference evidence="20" key="1">
    <citation type="submission" date="2025-08" db="UniProtKB">
        <authorList>
            <consortium name="RefSeq"/>
        </authorList>
    </citation>
    <scope>IDENTIFICATION</scope>
    <source>
        <tissue evidence="20">Gonads</tissue>
    </source>
</reference>
<evidence type="ECO:0000256" key="11">
    <source>
        <dbReference type="ARBA" id="ARBA00023242"/>
    </source>
</evidence>
<dbReference type="RefSeq" id="XP_023933045.1">
    <property type="nucleotide sequence ID" value="XM_024077277.1"/>
</dbReference>
<evidence type="ECO:0000256" key="6">
    <source>
        <dbReference type="ARBA" id="ARBA00022491"/>
    </source>
</evidence>
<dbReference type="AlphaFoldDB" id="A0A2R2MS07"/>
<dbReference type="InterPro" id="IPR052255">
    <property type="entry name" value="RNA_pol_II_subunit5-mediator"/>
</dbReference>